<dbReference type="RefSeq" id="WP_304996866.1">
    <property type="nucleotide sequence ID" value="NZ_CP101717.1"/>
</dbReference>
<dbReference type="AlphaFoldDB" id="A0AB38YJE6"/>
<evidence type="ECO:0000313" key="2">
    <source>
        <dbReference type="EMBL" id="WLD59574.1"/>
    </source>
</evidence>
<dbReference type="Pfam" id="PF08907">
    <property type="entry name" value="DUF1853"/>
    <property type="match status" value="1"/>
</dbReference>
<accession>A0AB38YJE6</accession>
<organism evidence="2">
    <name type="scientific">Salinispirillum sp. LH 10-3-1</name>
    <dbReference type="NCBI Taxonomy" id="2952525"/>
    <lineage>
        <taxon>Bacteria</taxon>
        <taxon>Pseudomonadati</taxon>
        <taxon>Pseudomonadota</taxon>
        <taxon>Gammaproteobacteria</taxon>
        <taxon>Oceanospirillales</taxon>
        <taxon>Saccharospirillaceae</taxon>
        <taxon>Salinispirillum</taxon>
    </lineage>
</organism>
<name>A0AB38YJE6_9GAMM</name>
<feature type="region of interest" description="Disordered" evidence="1">
    <location>
        <begin position="1"/>
        <end position="43"/>
    </location>
</feature>
<proteinExistence type="predicted"/>
<feature type="compositionally biased region" description="Basic and acidic residues" evidence="1">
    <location>
        <begin position="13"/>
        <end position="30"/>
    </location>
</feature>
<dbReference type="EMBL" id="CP101717">
    <property type="protein sequence ID" value="WLD59574.1"/>
    <property type="molecule type" value="Genomic_DNA"/>
</dbReference>
<evidence type="ECO:0000256" key="1">
    <source>
        <dbReference type="SAM" id="MobiDB-lite"/>
    </source>
</evidence>
<sequence length="341" mass="39049">MNQTDNTVLFHKPARESADKPANDQAHEQPPETADSGEAQVSSQDLCTQIRRDLLWAISSADRWSASSAFEVGDQHRLHQWVDAVPDRALMTSDLPRLQQRRLGHYFEALWLFYLQHQPDWQLRLANQVVFDDAPNDKRTIGEIDFVLQHRDSRHLLHLEIAVKFYLAVQHRNHTYWVGPSLKDNLQRKLDHLAHHQLPLGRHADIVARLNKPPDEHLAIIKGRGFWPRSGSAQRVDDTTPNPHETDGLWLSLTDATEALRDQRLAVLDRREWLAGPDQPSWQPFCTELLSLLKERAPVQVWLAPTVATTAPPKAMFIVPDDWLAQAKQFIDQECAAGRPI</sequence>
<gene>
    <name evidence="2" type="ORF">NFC81_07275</name>
</gene>
<reference evidence="2" key="1">
    <citation type="submission" date="2022-07" db="EMBL/GenBank/DDBJ databases">
        <title>Complete genome sequence of Salinispirillum sp. LH10-3-1 capable of multiple carbohydrate inversion isolated from a soda lake.</title>
        <authorList>
            <person name="Liu J."/>
            <person name="Zhai Y."/>
            <person name="Zhang H."/>
            <person name="Yang H."/>
            <person name="Qu J."/>
            <person name="Li J."/>
        </authorList>
    </citation>
    <scope>NUCLEOTIDE SEQUENCE</scope>
    <source>
        <strain evidence="2">LH 10-3-1</strain>
    </source>
</reference>
<dbReference type="InterPro" id="IPR015003">
    <property type="entry name" value="DUF1853"/>
</dbReference>
<protein>
    <submittedName>
        <fullName evidence="2">DUF1853 family protein</fullName>
    </submittedName>
</protein>